<evidence type="ECO:0000256" key="1">
    <source>
        <dbReference type="ARBA" id="ARBA00009981"/>
    </source>
</evidence>
<dbReference type="EMBL" id="WCUA01000178">
    <property type="protein sequence ID" value="KAB4178791.1"/>
    <property type="molecule type" value="Genomic_DNA"/>
</dbReference>
<dbReference type="InterPro" id="IPR036165">
    <property type="entry name" value="YefM-like_sf"/>
</dbReference>
<comment type="caution">
    <text evidence="2">The sequence shown here is derived from an EMBL/GenBank/DDBJ whole genome shotgun (WGS) entry which is preliminary data.</text>
</comment>
<sequence length="41" mass="4818">MQIVTTREFRANKKKYFEMAETETILISRRNAAPIMVCAVR</sequence>
<proteinExistence type="inferred from homology"/>
<protein>
    <submittedName>
        <fullName evidence="2">Prevent-host-death protein</fullName>
    </submittedName>
</protein>
<dbReference type="Proteomes" id="UP000442334">
    <property type="component" value="Unassembled WGS sequence"/>
</dbReference>
<evidence type="ECO:0000313" key="3">
    <source>
        <dbReference type="Proteomes" id="UP000442334"/>
    </source>
</evidence>
<name>A0A7J5GQI1_BACUN</name>
<evidence type="ECO:0000313" key="2">
    <source>
        <dbReference type="EMBL" id="KAB4178791.1"/>
    </source>
</evidence>
<dbReference type="AlphaFoldDB" id="A0A7J5GQI1"/>
<feature type="non-terminal residue" evidence="2">
    <location>
        <position position="41"/>
    </location>
</feature>
<gene>
    <name evidence="2" type="ORF">GAQ34_23055</name>
</gene>
<comment type="similarity">
    <text evidence="1">Belongs to the phD/YefM antitoxin family.</text>
</comment>
<organism evidence="2 3">
    <name type="scientific">Bacteroides uniformis</name>
    <dbReference type="NCBI Taxonomy" id="820"/>
    <lineage>
        <taxon>Bacteria</taxon>
        <taxon>Pseudomonadati</taxon>
        <taxon>Bacteroidota</taxon>
        <taxon>Bacteroidia</taxon>
        <taxon>Bacteroidales</taxon>
        <taxon>Bacteroidaceae</taxon>
        <taxon>Bacteroides</taxon>
    </lineage>
</organism>
<dbReference type="SUPFAM" id="SSF143120">
    <property type="entry name" value="YefM-like"/>
    <property type="match status" value="1"/>
</dbReference>
<accession>A0A7J5GQI1</accession>
<reference evidence="2 3" key="1">
    <citation type="journal article" date="2019" name="Nat. Med.">
        <title>A library of human gut bacterial isolates paired with longitudinal multiomics data enables mechanistic microbiome research.</title>
        <authorList>
            <person name="Poyet M."/>
            <person name="Groussin M."/>
            <person name="Gibbons S.M."/>
            <person name="Avila-Pacheco J."/>
            <person name="Jiang X."/>
            <person name="Kearney S.M."/>
            <person name="Perrotta A.R."/>
            <person name="Berdy B."/>
            <person name="Zhao S."/>
            <person name="Lieberman T.D."/>
            <person name="Swanson P.K."/>
            <person name="Smith M."/>
            <person name="Roesemann S."/>
            <person name="Alexander J.E."/>
            <person name="Rich S.A."/>
            <person name="Livny J."/>
            <person name="Vlamakis H."/>
            <person name="Clish C."/>
            <person name="Bullock K."/>
            <person name="Deik A."/>
            <person name="Scott J."/>
            <person name="Pierce K.A."/>
            <person name="Xavier R.J."/>
            <person name="Alm E.J."/>
        </authorList>
    </citation>
    <scope>NUCLEOTIDE SEQUENCE [LARGE SCALE GENOMIC DNA]</scope>
    <source>
        <strain evidence="2 3">BIOML-A21</strain>
    </source>
</reference>